<reference evidence="1 3" key="1">
    <citation type="submission" date="2018-03" db="EMBL/GenBank/DDBJ databases">
        <title>Draft genome sequence of Rohu Carp (Labeo rohita).</title>
        <authorList>
            <person name="Das P."/>
            <person name="Kushwaha B."/>
            <person name="Joshi C.G."/>
            <person name="Kumar D."/>
            <person name="Nagpure N.S."/>
            <person name="Sahoo L."/>
            <person name="Das S.P."/>
            <person name="Bit A."/>
            <person name="Patnaik S."/>
            <person name="Meher P.K."/>
            <person name="Jayasankar P."/>
            <person name="Koringa P.G."/>
            <person name="Patel N.V."/>
            <person name="Hinsu A.T."/>
            <person name="Kumar R."/>
            <person name="Pandey M."/>
            <person name="Agarwal S."/>
            <person name="Srivastava S."/>
            <person name="Singh M."/>
            <person name="Iquebal M.A."/>
            <person name="Jaiswal S."/>
            <person name="Angadi U.B."/>
            <person name="Kumar N."/>
            <person name="Raza M."/>
            <person name="Shah T.M."/>
            <person name="Rai A."/>
            <person name="Jena J.K."/>
        </authorList>
    </citation>
    <scope>NUCLEOTIDE SEQUENCE [LARGE SCALE GENOMIC DNA]</scope>
    <source>
        <strain evidence="1">DASCIFA01</strain>
        <tissue evidence="1">Testis</tissue>
    </source>
</reference>
<evidence type="ECO:0000313" key="1">
    <source>
        <dbReference type="EMBL" id="RXN03599.1"/>
    </source>
</evidence>
<organism evidence="1 3">
    <name type="scientific">Labeo rohita</name>
    <name type="common">Indian major carp</name>
    <name type="synonym">Cyprinus rohita</name>
    <dbReference type="NCBI Taxonomy" id="84645"/>
    <lineage>
        <taxon>Eukaryota</taxon>
        <taxon>Metazoa</taxon>
        <taxon>Chordata</taxon>
        <taxon>Craniata</taxon>
        <taxon>Vertebrata</taxon>
        <taxon>Euteleostomi</taxon>
        <taxon>Actinopterygii</taxon>
        <taxon>Neopterygii</taxon>
        <taxon>Teleostei</taxon>
        <taxon>Ostariophysi</taxon>
        <taxon>Cypriniformes</taxon>
        <taxon>Cyprinidae</taxon>
        <taxon>Labeoninae</taxon>
        <taxon>Labeonini</taxon>
        <taxon>Labeo</taxon>
    </lineage>
</organism>
<protein>
    <submittedName>
        <fullName evidence="1">Uncharacterized protein</fullName>
    </submittedName>
</protein>
<dbReference type="EMBL" id="QBIY01012243">
    <property type="protein sequence ID" value="RXN26142.1"/>
    <property type="molecule type" value="Genomic_DNA"/>
</dbReference>
<dbReference type="EMBL" id="QBIY01013478">
    <property type="protein sequence ID" value="RXN03599.1"/>
    <property type="molecule type" value="Genomic_DNA"/>
</dbReference>
<accession>A0A498L5U3</accession>
<gene>
    <name evidence="2" type="ORF">ROHU_021076</name>
    <name evidence="1" type="ORF">ROHU_034404</name>
</gene>
<name>A0A498L5U3_LABRO</name>
<comment type="caution">
    <text evidence="1">The sequence shown here is derived from an EMBL/GenBank/DDBJ whole genome shotgun (WGS) entry which is preliminary data.</text>
</comment>
<keyword evidence="3" id="KW-1185">Reference proteome</keyword>
<evidence type="ECO:0000313" key="3">
    <source>
        <dbReference type="Proteomes" id="UP000290572"/>
    </source>
</evidence>
<sequence length="216" mass="24470">MVRRLNRHNSSADVKGLFQPTVRWLFQLIDASDTGEDMHWFRRANNRSPSNGVLRSGLKEYTRDKTQPHNVPLVGLIDRPMAPARSSVVMHVCVWVGVSSEETGHMAWLTSDFRGELMFQALIISVQGEQTNSVWCKSGGMSEHCGFSDVPAYNLDPNQSAVAFTARPRPFIWQLPVRPFPSATFTCSYPQSRLTWMHEQDNIHICNVKTEGHKEA</sequence>
<proteinExistence type="predicted"/>
<evidence type="ECO:0000313" key="2">
    <source>
        <dbReference type="EMBL" id="RXN26142.1"/>
    </source>
</evidence>
<dbReference type="AlphaFoldDB" id="A0A498L5U3"/>
<dbReference type="Proteomes" id="UP000290572">
    <property type="component" value="Unassembled WGS sequence"/>
</dbReference>